<dbReference type="RefSeq" id="WP_381538934.1">
    <property type="nucleotide sequence ID" value="NZ_JBHUGI010000032.1"/>
</dbReference>
<sequence>MDSNIQSLFKNLESDDKEAQLDAFKSILDETTDEVDWAYDVWDMLIEWLTDVDNHQRSRAAQFLSALAISDPEQRMLEDFPMLWKVTKDPKFVTARHSLQSIWKIGLAGEEQKLMVLNHIIDRFQNGLGEKHYTLIRFDMIEGLKKLYDQLQDETIKQTALDLIATEEDIKYQKKYLSVWK</sequence>
<dbReference type="InterPro" id="IPR011989">
    <property type="entry name" value="ARM-like"/>
</dbReference>
<comment type="caution">
    <text evidence="1">The sequence shown here is derived from an EMBL/GenBank/DDBJ whole genome shotgun (WGS) entry which is preliminary data.</text>
</comment>
<proteinExistence type="predicted"/>
<protein>
    <recommendedName>
        <fullName evidence="3">HEAT repeat-containing protein</fullName>
    </recommendedName>
</protein>
<accession>A0ABW4SJC0</accession>
<dbReference type="Gene3D" id="1.25.10.10">
    <property type="entry name" value="Leucine-rich Repeat Variant"/>
    <property type="match status" value="1"/>
</dbReference>
<evidence type="ECO:0008006" key="3">
    <source>
        <dbReference type="Google" id="ProtNLM"/>
    </source>
</evidence>
<name>A0ABW4SJC0_9BACL</name>
<keyword evidence="2" id="KW-1185">Reference proteome</keyword>
<dbReference type="Proteomes" id="UP001597218">
    <property type="component" value="Unassembled WGS sequence"/>
</dbReference>
<gene>
    <name evidence="1" type="ORF">ACFSFY_13740</name>
</gene>
<organism evidence="1 2">
    <name type="scientific">Sporosarcina siberiensis</name>
    <dbReference type="NCBI Taxonomy" id="1365606"/>
    <lineage>
        <taxon>Bacteria</taxon>
        <taxon>Bacillati</taxon>
        <taxon>Bacillota</taxon>
        <taxon>Bacilli</taxon>
        <taxon>Bacillales</taxon>
        <taxon>Caryophanaceae</taxon>
        <taxon>Sporosarcina</taxon>
    </lineage>
</organism>
<evidence type="ECO:0000313" key="2">
    <source>
        <dbReference type="Proteomes" id="UP001597218"/>
    </source>
</evidence>
<reference evidence="2" key="1">
    <citation type="journal article" date="2019" name="Int. J. Syst. Evol. Microbiol.">
        <title>The Global Catalogue of Microorganisms (GCM) 10K type strain sequencing project: providing services to taxonomists for standard genome sequencing and annotation.</title>
        <authorList>
            <consortium name="The Broad Institute Genomics Platform"/>
            <consortium name="The Broad Institute Genome Sequencing Center for Infectious Disease"/>
            <person name="Wu L."/>
            <person name="Ma J."/>
        </authorList>
    </citation>
    <scope>NUCLEOTIDE SEQUENCE [LARGE SCALE GENOMIC DNA]</scope>
    <source>
        <strain evidence="2">CGMCC 4.7177</strain>
    </source>
</reference>
<dbReference type="EMBL" id="JBHUGI010000032">
    <property type="protein sequence ID" value="MFD1929100.1"/>
    <property type="molecule type" value="Genomic_DNA"/>
</dbReference>
<dbReference type="InterPro" id="IPR016024">
    <property type="entry name" value="ARM-type_fold"/>
</dbReference>
<evidence type="ECO:0000313" key="1">
    <source>
        <dbReference type="EMBL" id="MFD1929100.1"/>
    </source>
</evidence>
<dbReference type="SUPFAM" id="SSF48371">
    <property type="entry name" value="ARM repeat"/>
    <property type="match status" value="1"/>
</dbReference>